<name>A0AAJ5MKG1_9PSED</name>
<feature type="region of interest" description="Disordered" evidence="1">
    <location>
        <begin position="123"/>
        <end position="143"/>
    </location>
</feature>
<dbReference type="Proteomes" id="UP001209279">
    <property type="component" value="Chromosome"/>
</dbReference>
<gene>
    <name evidence="2" type="ORF">K7K07_23055</name>
</gene>
<dbReference type="AlphaFoldDB" id="A0AAJ5MKG1"/>
<dbReference type="RefSeq" id="WP_244916723.1">
    <property type="nucleotide sequence ID" value="NZ_CP083803.1"/>
</dbReference>
<evidence type="ECO:0000313" key="3">
    <source>
        <dbReference type="Proteomes" id="UP001209279"/>
    </source>
</evidence>
<dbReference type="EMBL" id="CP083803">
    <property type="protein sequence ID" value="UXZ44907.1"/>
    <property type="molecule type" value="Genomic_DNA"/>
</dbReference>
<accession>A0AAJ5MKG1</accession>
<evidence type="ECO:0000313" key="2">
    <source>
        <dbReference type="EMBL" id="UXZ44907.1"/>
    </source>
</evidence>
<protein>
    <submittedName>
        <fullName evidence="2">Phage tail assembly chaperone</fullName>
    </submittedName>
</protein>
<reference evidence="2" key="1">
    <citation type="submission" date="2021-08" db="EMBL/GenBank/DDBJ databases">
        <authorList>
            <person name="Yaryura P.M."/>
            <person name="Bianco M.I."/>
            <person name="Morais C."/>
            <person name="Setubal J.C."/>
        </authorList>
    </citation>
    <scope>NUCLEOTIDE SEQUENCE</scope>
    <source>
        <strain evidence="2">AP1</strain>
    </source>
</reference>
<organism evidence="2 3">
    <name type="scientific">Pseudomonas soli</name>
    <dbReference type="NCBI Taxonomy" id="1306993"/>
    <lineage>
        <taxon>Bacteria</taxon>
        <taxon>Pseudomonadati</taxon>
        <taxon>Pseudomonadota</taxon>
        <taxon>Gammaproteobacteria</taxon>
        <taxon>Pseudomonadales</taxon>
        <taxon>Pseudomonadaceae</taxon>
        <taxon>Pseudomonas</taxon>
    </lineage>
</organism>
<proteinExistence type="predicted"/>
<evidence type="ECO:0000256" key="1">
    <source>
        <dbReference type="SAM" id="MobiDB-lite"/>
    </source>
</evidence>
<sequence>MMFFYSAVTGGLYVHDINGTTMPADVMEISEEEYLALISAAAEGNVLVPDSNGLPLISAPRVNSGALAFAEREWRDAQLAATDGLVSRHRDELESGTETTVTSAQYTELQAYRRTLRSWPESGQFPLIEDRPPAPSWLSGGLS</sequence>